<evidence type="ECO:0000256" key="2">
    <source>
        <dbReference type="ARBA" id="ARBA00004611"/>
    </source>
</evidence>
<name>A0ABP0FCW4_CLALP</name>
<reference evidence="14 15" key="1">
    <citation type="submission" date="2024-02" db="EMBL/GenBank/DDBJ databases">
        <authorList>
            <person name="Daric V."/>
            <person name="Darras S."/>
        </authorList>
    </citation>
    <scope>NUCLEOTIDE SEQUENCE [LARGE SCALE GENOMIC DNA]</scope>
</reference>
<keyword evidence="9" id="KW-0966">Cell projection</keyword>
<keyword evidence="6 12" id="KW-0175">Coiled coil</keyword>
<comment type="caution">
    <text evidence="14">The sequence shown here is derived from an EMBL/GenBank/DDBJ whole genome shotgun (WGS) entry which is preliminary data.</text>
</comment>
<evidence type="ECO:0000313" key="15">
    <source>
        <dbReference type="Proteomes" id="UP001642483"/>
    </source>
</evidence>
<dbReference type="PANTHER" id="PTHR28656:SF1">
    <property type="entry name" value="COILED-COIL DOMAIN-CONTAINING PROTEIN 153"/>
    <property type="match status" value="1"/>
</dbReference>
<feature type="region of interest" description="Disordered" evidence="13">
    <location>
        <begin position="1"/>
        <end position="28"/>
    </location>
</feature>
<evidence type="ECO:0000256" key="12">
    <source>
        <dbReference type="SAM" id="Coils"/>
    </source>
</evidence>
<dbReference type="InterPro" id="IPR033585">
    <property type="entry name" value="DRC12-like"/>
</dbReference>
<sequence>MPPKKKKGKGKKKGKKGKKDEAKEEDKFKKTAREIEILKDHLAHRNEIARRSQAAAVDAREKCNQAEDLLKEQQNEQKNISADLTRQYKTMQTELGIHVHQLEAEVGHLRQQLSHTQQELQSTKLAKERMEIEKNEKISNLEMRIDGMEGAYERVLTEALDSLVGKIETTKSKWEGESVVIQEQNKKTLLEFGLNHLDI</sequence>
<keyword evidence="15" id="KW-1185">Reference proteome</keyword>
<dbReference type="PANTHER" id="PTHR28656">
    <property type="entry name" value="COILED-COIL DOMAIN-CONTAINING PROTEIN 153"/>
    <property type="match status" value="1"/>
</dbReference>
<comment type="function">
    <text evidence="1">Component of the nexin-dynein regulatory complex (N-DRC), a key regulator of ciliary/flagellar motility which maintains the alignment and integrity of the distal axoneme and regulates microtubule sliding in motile axonemes.</text>
</comment>
<comment type="similarity">
    <text evidence="10">Belongs to the DRC12 family.</text>
</comment>
<comment type="subunit">
    <text evidence="3">Component of the nexin-dynein regulatory complex (N-DRC).</text>
</comment>
<evidence type="ECO:0000256" key="1">
    <source>
        <dbReference type="ARBA" id="ARBA00003029"/>
    </source>
</evidence>
<evidence type="ECO:0000256" key="13">
    <source>
        <dbReference type="SAM" id="MobiDB-lite"/>
    </source>
</evidence>
<keyword evidence="5" id="KW-0282">Flagellum</keyword>
<evidence type="ECO:0000256" key="8">
    <source>
        <dbReference type="ARBA" id="ARBA00023212"/>
    </source>
</evidence>
<protein>
    <recommendedName>
        <fullName evidence="11">Dynein regulatory complex protein 12</fullName>
    </recommendedName>
</protein>
<evidence type="ECO:0000256" key="5">
    <source>
        <dbReference type="ARBA" id="ARBA00022846"/>
    </source>
</evidence>
<evidence type="ECO:0000256" key="9">
    <source>
        <dbReference type="ARBA" id="ARBA00023273"/>
    </source>
</evidence>
<evidence type="ECO:0000256" key="3">
    <source>
        <dbReference type="ARBA" id="ARBA00011248"/>
    </source>
</evidence>
<evidence type="ECO:0000256" key="11">
    <source>
        <dbReference type="ARBA" id="ARBA00044800"/>
    </source>
</evidence>
<organism evidence="14 15">
    <name type="scientific">Clavelina lepadiformis</name>
    <name type="common">Light-bulb sea squirt</name>
    <name type="synonym">Ascidia lepadiformis</name>
    <dbReference type="NCBI Taxonomy" id="159417"/>
    <lineage>
        <taxon>Eukaryota</taxon>
        <taxon>Metazoa</taxon>
        <taxon>Chordata</taxon>
        <taxon>Tunicata</taxon>
        <taxon>Ascidiacea</taxon>
        <taxon>Aplousobranchia</taxon>
        <taxon>Clavelinidae</taxon>
        <taxon>Clavelina</taxon>
    </lineage>
</organism>
<evidence type="ECO:0000256" key="7">
    <source>
        <dbReference type="ARBA" id="ARBA00023069"/>
    </source>
</evidence>
<keyword evidence="8" id="KW-0206">Cytoskeleton</keyword>
<keyword evidence="4" id="KW-0963">Cytoplasm</keyword>
<evidence type="ECO:0000256" key="4">
    <source>
        <dbReference type="ARBA" id="ARBA00022490"/>
    </source>
</evidence>
<comment type="subcellular location">
    <subcellularLocation>
        <location evidence="2">Cytoplasm</location>
        <location evidence="2">Cytoskeleton</location>
        <location evidence="2">Flagellum axoneme</location>
    </subcellularLocation>
</comment>
<accession>A0ABP0FCW4</accession>
<dbReference type="Proteomes" id="UP001642483">
    <property type="component" value="Unassembled WGS sequence"/>
</dbReference>
<proteinExistence type="inferred from homology"/>
<gene>
    <name evidence="14" type="ORF">CVLEPA_LOCUS5455</name>
</gene>
<feature type="coiled-coil region" evidence="12">
    <location>
        <begin position="49"/>
        <end position="133"/>
    </location>
</feature>
<evidence type="ECO:0000256" key="6">
    <source>
        <dbReference type="ARBA" id="ARBA00023054"/>
    </source>
</evidence>
<evidence type="ECO:0000256" key="10">
    <source>
        <dbReference type="ARBA" id="ARBA00044754"/>
    </source>
</evidence>
<feature type="compositionally biased region" description="Basic and acidic residues" evidence="13">
    <location>
        <begin position="18"/>
        <end position="28"/>
    </location>
</feature>
<keyword evidence="7" id="KW-0969">Cilium</keyword>
<dbReference type="EMBL" id="CAWYQH010000024">
    <property type="protein sequence ID" value="CAK8675933.1"/>
    <property type="molecule type" value="Genomic_DNA"/>
</dbReference>
<evidence type="ECO:0000313" key="14">
    <source>
        <dbReference type="EMBL" id="CAK8675933.1"/>
    </source>
</evidence>
<feature type="compositionally biased region" description="Basic residues" evidence="13">
    <location>
        <begin position="1"/>
        <end position="17"/>
    </location>
</feature>